<feature type="transmembrane region" description="Helical" evidence="5">
    <location>
        <begin position="343"/>
        <end position="365"/>
    </location>
</feature>
<dbReference type="HAMAP" id="MF_01350">
    <property type="entry name" value="NDH1_NuoH"/>
    <property type="match status" value="1"/>
</dbReference>
<dbReference type="PROSITE" id="PS00668">
    <property type="entry name" value="COMPLEX1_ND1_2"/>
    <property type="match status" value="1"/>
</dbReference>
<comment type="function">
    <text evidence="5">NDH-1 shuttles electrons from NADH, via FMN and iron-sulfur (Fe-S) centers, to quinones in the respiratory chain. The immediate electron acceptor for the enzyme in this species is believed to be ubiquinone. Couples the redox reaction to proton translocation (for every two electrons transferred, four hydrogen ions are translocated across the cytoplasmic membrane), and thus conserves the redox energy in a proton gradient. This subunit may bind ubiquinone.</text>
</comment>
<comment type="caution">
    <text evidence="8">The sequence shown here is derived from an EMBL/GenBank/DDBJ whole genome shotgun (WGS) entry which is preliminary data.</text>
</comment>
<comment type="catalytic activity">
    <reaction evidence="5">
        <text>a quinone + NADH + 5 H(+)(in) = a quinol + NAD(+) + 4 H(+)(out)</text>
        <dbReference type="Rhea" id="RHEA:57888"/>
        <dbReference type="ChEBI" id="CHEBI:15378"/>
        <dbReference type="ChEBI" id="CHEBI:24646"/>
        <dbReference type="ChEBI" id="CHEBI:57540"/>
        <dbReference type="ChEBI" id="CHEBI:57945"/>
        <dbReference type="ChEBI" id="CHEBI:132124"/>
    </reaction>
</comment>
<reference evidence="8 9" key="1">
    <citation type="submission" date="2020-08" db="EMBL/GenBank/DDBJ databases">
        <title>Sequencing the genomes of 1000 actinobacteria strains.</title>
        <authorList>
            <person name="Klenk H.-P."/>
        </authorList>
    </citation>
    <scope>NUCLEOTIDE SEQUENCE [LARGE SCALE GENOMIC DNA]</scope>
    <source>
        <strain evidence="8 9">DSM 45809</strain>
    </source>
</reference>
<evidence type="ECO:0000256" key="1">
    <source>
        <dbReference type="ARBA" id="ARBA00004141"/>
    </source>
</evidence>
<evidence type="ECO:0000256" key="5">
    <source>
        <dbReference type="HAMAP-Rule" id="MF_01350"/>
    </source>
</evidence>
<dbReference type="Proteomes" id="UP000546162">
    <property type="component" value="Unassembled WGS sequence"/>
</dbReference>
<name>A0A7W7GUG5_9ACTN</name>
<keyword evidence="5 6" id="KW-0520">NAD</keyword>
<keyword evidence="2 5" id="KW-0812">Transmembrane</keyword>
<keyword evidence="5" id="KW-1278">Translocase</keyword>
<keyword evidence="4 5" id="KW-0472">Membrane</keyword>
<comment type="similarity">
    <text evidence="5 6">Belongs to the complex I subunit 1 family.</text>
</comment>
<keyword evidence="5" id="KW-1003">Cell membrane</keyword>
<comment type="subunit">
    <text evidence="5">NDH-1 is composed of 14 different subunits. Subunits NuoA, H, J, K, L, M, N constitute the membrane sector of the complex.</text>
</comment>
<keyword evidence="3 5" id="KW-1133">Transmembrane helix</keyword>
<feature type="transmembrane region" description="Helical" evidence="5">
    <location>
        <begin position="134"/>
        <end position="155"/>
    </location>
</feature>
<dbReference type="Pfam" id="PF00146">
    <property type="entry name" value="NADHdh"/>
    <property type="match status" value="1"/>
</dbReference>
<feature type="transmembrane region" description="Helical" evidence="5">
    <location>
        <begin position="92"/>
        <end position="114"/>
    </location>
</feature>
<protein>
    <recommendedName>
        <fullName evidence="5">NADH-quinone oxidoreductase subunit H</fullName>
        <ecNumber evidence="5">7.1.1.-</ecNumber>
    </recommendedName>
    <alternativeName>
        <fullName evidence="5">NADH dehydrogenase I subunit H</fullName>
    </alternativeName>
    <alternativeName>
        <fullName evidence="5">NDH-1 subunit H</fullName>
    </alternativeName>
</protein>
<feature type="transmembrane region" description="Helical" evidence="5">
    <location>
        <begin position="216"/>
        <end position="236"/>
    </location>
</feature>
<organism evidence="8 9">
    <name type="scientific">Actinoplanes octamycinicus</name>
    <dbReference type="NCBI Taxonomy" id="135948"/>
    <lineage>
        <taxon>Bacteria</taxon>
        <taxon>Bacillati</taxon>
        <taxon>Actinomycetota</taxon>
        <taxon>Actinomycetes</taxon>
        <taxon>Micromonosporales</taxon>
        <taxon>Micromonosporaceae</taxon>
        <taxon>Actinoplanes</taxon>
    </lineage>
</organism>
<dbReference type="PANTHER" id="PTHR11432">
    <property type="entry name" value="NADH DEHYDROGENASE SUBUNIT 1"/>
    <property type="match status" value="1"/>
</dbReference>
<feature type="region of interest" description="Disordered" evidence="7">
    <location>
        <begin position="415"/>
        <end position="457"/>
    </location>
</feature>
<dbReference type="PANTHER" id="PTHR11432:SF3">
    <property type="entry name" value="NADH-UBIQUINONE OXIDOREDUCTASE CHAIN 1"/>
    <property type="match status" value="1"/>
</dbReference>
<dbReference type="AlphaFoldDB" id="A0A7W7GUG5"/>
<dbReference type="InterPro" id="IPR018086">
    <property type="entry name" value="NADH_UbQ_OxRdtase_su1_CS"/>
</dbReference>
<dbReference type="EMBL" id="JACHNB010000001">
    <property type="protein sequence ID" value="MBB4738461.1"/>
    <property type="molecule type" value="Genomic_DNA"/>
</dbReference>
<evidence type="ECO:0000256" key="7">
    <source>
        <dbReference type="SAM" id="MobiDB-lite"/>
    </source>
</evidence>
<feature type="transmembrane region" description="Helical" evidence="5">
    <location>
        <begin position="377"/>
        <end position="396"/>
    </location>
</feature>
<sequence length="457" mass="50197">MNILLAAHAEDPTLQTFEQDVWWITLIKLLGLFVLLLLLTLFTINYERKVVARMAVRPGPNQVGPKGWLTSLSDGLKLPFKEEIIPRTADKVVYFIAPVISATTAFTAFSVIPFGGVVTMFGHRTALQLTDVPVSVLVLLACSSMSVYGVVLAGWASGSTYPLLGGLRSSAQMISYEVAMGLSIVAVFMTAGSMSTSEIVRSQASGDPTVLFGTEITMPGWYCLQLLPSFLIYMIAAVGETNRAPFDLPEAESELVGGFHTEYSSFKFALFFLAEYINMITVSAFCTTLFLGGWRAPWPITAIWPGASSGYFALIWFFLKVFALLFGFIWLRATLPRMRYDQFMRFGWKVLIPINLVWILFLAYFKIARSGALSDTARWVSTAAIAVVVLVVAWAWPSSDKKKAKPVSLEEELAARPPGSFPVPPMDLQVPPSPRARREVAERAPAAVGGDSESKEV</sequence>
<keyword evidence="9" id="KW-1185">Reference proteome</keyword>
<feature type="transmembrane region" description="Helical" evidence="5">
    <location>
        <begin position="268"/>
        <end position="291"/>
    </location>
</feature>
<feature type="transmembrane region" description="Helical" evidence="5">
    <location>
        <begin position="176"/>
        <end position="196"/>
    </location>
</feature>
<dbReference type="GO" id="GO:0005886">
    <property type="term" value="C:plasma membrane"/>
    <property type="evidence" value="ECO:0007669"/>
    <property type="project" value="UniProtKB-SubCell"/>
</dbReference>
<evidence type="ECO:0000256" key="6">
    <source>
        <dbReference type="RuleBase" id="RU000471"/>
    </source>
</evidence>
<dbReference type="EC" id="7.1.1.-" evidence="5"/>
<dbReference type="InterPro" id="IPR001694">
    <property type="entry name" value="NADH_UbQ_OxRdtase_su1/FPO"/>
</dbReference>
<keyword evidence="5" id="KW-0830">Ubiquinone</keyword>
<evidence type="ECO:0000313" key="8">
    <source>
        <dbReference type="EMBL" id="MBB4738461.1"/>
    </source>
</evidence>
<feature type="transmembrane region" description="Helical" evidence="5">
    <location>
        <begin position="21"/>
        <end position="44"/>
    </location>
</feature>
<dbReference type="GO" id="GO:0016655">
    <property type="term" value="F:oxidoreductase activity, acting on NAD(P)H, quinone or similar compound as acceptor"/>
    <property type="evidence" value="ECO:0007669"/>
    <property type="project" value="UniProtKB-UniRule"/>
</dbReference>
<keyword evidence="5" id="KW-0874">Quinone</keyword>
<dbReference type="GO" id="GO:0009060">
    <property type="term" value="P:aerobic respiration"/>
    <property type="evidence" value="ECO:0007669"/>
    <property type="project" value="TreeGrafter"/>
</dbReference>
<dbReference type="NCBIfam" id="NF004743">
    <property type="entry name" value="PRK06076.1-4"/>
    <property type="match status" value="1"/>
</dbReference>
<feature type="transmembrane region" description="Helical" evidence="5">
    <location>
        <begin position="311"/>
        <end position="331"/>
    </location>
</feature>
<dbReference type="GO" id="GO:0003954">
    <property type="term" value="F:NADH dehydrogenase activity"/>
    <property type="evidence" value="ECO:0007669"/>
    <property type="project" value="TreeGrafter"/>
</dbReference>
<evidence type="ECO:0000256" key="2">
    <source>
        <dbReference type="ARBA" id="ARBA00022692"/>
    </source>
</evidence>
<dbReference type="GO" id="GO:0048038">
    <property type="term" value="F:quinone binding"/>
    <property type="evidence" value="ECO:0007669"/>
    <property type="project" value="UniProtKB-KW"/>
</dbReference>
<gene>
    <name evidence="5" type="primary">nuoH</name>
    <name evidence="8" type="ORF">BJY16_001920</name>
</gene>
<evidence type="ECO:0000313" key="9">
    <source>
        <dbReference type="Proteomes" id="UP000546162"/>
    </source>
</evidence>
<accession>A0A7W7GUG5</accession>
<dbReference type="NCBIfam" id="NF004741">
    <property type="entry name" value="PRK06076.1-2"/>
    <property type="match status" value="1"/>
</dbReference>
<comment type="subcellular location">
    <subcellularLocation>
        <location evidence="5 6">Cell membrane</location>
        <topology evidence="5 6">Multi-pass membrane protein</topology>
    </subcellularLocation>
    <subcellularLocation>
        <location evidence="1">Membrane</location>
        <topology evidence="1">Multi-pass membrane protein</topology>
    </subcellularLocation>
</comment>
<evidence type="ECO:0000256" key="4">
    <source>
        <dbReference type="ARBA" id="ARBA00023136"/>
    </source>
</evidence>
<evidence type="ECO:0000256" key="3">
    <source>
        <dbReference type="ARBA" id="ARBA00022989"/>
    </source>
</evidence>
<proteinExistence type="inferred from homology"/>
<dbReference type="RefSeq" id="WP_185038818.1">
    <property type="nucleotide sequence ID" value="NZ_BAABFG010000005.1"/>
</dbReference>